<comment type="pathway">
    <text evidence="3">Cofactor biosynthesis; riboflavin biosynthesis; 2-hydroxy-3-oxobutyl phosphate from D-ribulose 5-phosphate: step 1/1.</text>
</comment>
<evidence type="ECO:0000256" key="6">
    <source>
        <dbReference type="ARBA" id="ARBA00022619"/>
    </source>
</evidence>
<evidence type="ECO:0000256" key="7">
    <source>
        <dbReference type="ARBA" id="ARBA00022723"/>
    </source>
</evidence>
<dbReference type="AlphaFoldDB" id="W5TLA5"/>
<comment type="catalytic activity">
    <reaction evidence="1">
        <text>D-ribulose 5-phosphate = (2S)-2-hydroxy-3-oxobutyl phosphate + formate + H(+)</text>
        <dbReference type="Rhea" id="RHEA:18457"/>
        <dbReference type="ChEBI" id="CHEBI:15378"/>
        <dbReference type="ChEBI" id="CHEBI:15740"/>
        <dbReference type="ChEBI" id="CHEBI:58121"/>
        <dbReference type="ChEBI" id="CHEBI:58830"/>
        <dbReference type="EC" id="4.1.99.12"/>
    </reaction>
</comment>
<dbReference type="InterPro" id="IPR036144">
    <property type="entry name" value="RibA-like_sf"/>
</dbReference>
<dbReference type="PANTHER" id="PTHR21327:SF18">
    <property type="entry name" value="3,4-DIHYDROXY-2-BUTANONE 4-PHOSPHATE SYNTHASE"/>
    <property type="match status" value="1"/>
</dbReference>
<dbReference type="HOGENOM" id="CLU_745628_0_0_11"/>
<dbReference type="GO" id="GO:0046872">
    <property type="term" value="F:metal ion binding"/>
    <property type="evidence" value="ECO:0007669"/>
    <property type="project" value="UniProtKB-KW"/>
</dbReference>
<feature type="domain" description="GTP cyclohydrolase II" evidence="8">
    <location>
        <begin position="224"/>
        <end position="305"/>
    </location>
</feature>
<evidence type="ECO:0000313" key="10">
    <source>
        <dbReference type="Proteomes" id="UP000019150"/>
    </source>
</evidence>
<evidence type="ECO:0000256" key="2">
    <source>
        <dbReference type="ARBA" id="ARBA00002284"/>
    </source>
</evidence>
<keyword evidence="10" id="KW-1185">Reference proteome</keyword>
<dbReference type="InterPro" id="IPR032677">
    <property type="entry name" value="GTP_cyclohydro_II"/>
</dbReference>
<dbReference type="InterPro" id="IPR017945">
    <property type="entry name" value="DHBP_synth_RibB-like_a/b_dom"/>
</dbReference>
<dbReference type="Gene3D" id="3.90.870.10">
    <property type="entry name" value="DHBP synthase"/>
    <property type="match status" value="1"/>
</dbReference>
<reference evidence="9 10" key="1">
    <citation type="journal article" date="2014" name="Appl. Environ. Microbiol.">
        <title>Insights into the Microbial Degradation of Rubber and Gutta-Percha by Analysis of the Complete Genome of Nocardia nova SH22a.</title>
        <authorList>
            <person name="Luo Q."/>
            <person name="Hiessl S."/>
            <person name="Poehlein A."/>
            <person name="Daniel R."/>
            <person name="Steinbuchel A."/>
        </authorList>
    </citation>
    <scope>NUCLEOTIDE SEQUENCE [LARGE SCALE GENOMIC DNA]</scope>
    <source>
        <strain evidence="9">SH22a</strain>
    </source>
</reference>
<dbReference type="STRING" id="1415166.NONO_c51250"/>
<organism evidence="9 10">
    <name type="scientific">Nocardia nova SH22a</name>
    <dbReference type="NCBI Taxonomy" id="1415166"/>
    <lineage>
        <taxon>Bacteria</taxon>
        <taxon>Bacillati</taxon>
        <taxon>Actinomycetota</taxon>
        <taxon>Actinomycetes</taxon>
        <taxon>Mycobacteriales</taxon>
        <taxon>Nocardiaceae</taxon>
        <taxon>Nocardia</taxon>
    </lineage>
</organism>
<evidence type="ECO:0000256" key="5">
    <source>
        <dbReference type="ARBA" id="ARBA00012153"/>
    </source>
</evidence>
<dbReference type="GO" id="GO:0003935">
    <property type="term" value="F:GTP cyclohydrolase II activity"/>
    <property type="evidence" value="ECO:0007669"/>
    <property type="project" value="TreeGrafter"/>
</dbReference>
<comment type="function">
    <text evidence="2">Catalyzes the conversion of D-ribulose 5-phosphate to formate and 3,4-dihydroxy-2-butanone 4-phosphate.</text>
</comment>
<dbReference type="EMBL" id="CP006850">
    <property type="protein sequence ID" value="AHH19909.1"/>
    <property type="molecule type" value="Genomic_DNA"/>
</dbReference>
<dbReference type="KEGG" id="nno:NONO_c51250"/>
<dbReference type="SUPFAM" id="SSF55821">
    <property type="entry name" value="YrdC/RibB"/>
    <property type="match status" value="1"/>
</dbReference>
<dbReference type="SUPFAM" id="SSF142695">
    <property type="entry name" value="RibA-like"/>
    <property type="match status" value="1"/>
</dbReference>
<dbReference type="GO" id="GO:0009231">
    <property type="term" value="P:riboflavin biosynthetic process"/>
    <property type="evidence" value="ECO:0007669"/>
    <property type="project" value="UniProtKB-UniPathway"/>
</dbReference>
<dbReference type="GO" id="GO:0008686">
    <property type="term" value="F:3,4-dihydroxy-2-butanone-4-phosphate synthase activity"/>
    <property type="evidence" value="ECO:0007669"/>
    <property type="project" value="UniProtKB-EC"/>
</dbReference>
<proteinExistence type="inferred from homology"/>
<accession>W5TLA5</accession>
<comment type="similarity">
    <text evidence="4">In the N-terminal section; belongs to the DHBP synthase family.</text>
</comment>
<evidence type="ECO:0000259" key="8">
    <source>
        <dbReference type="Pfam" id="PF00925"/>
    </source>
</evidence>
<evidence type="ECO:0000256" key="4">
    <source>
        <dbReference type="ARBA" id="ARBA00005520"/>
    </source>
</evidence>
<keyword evidence="7" id="KW-0479">Metal-binding</keyword>
<evidence type="ECO:0000256" key="1">
    <source>
        <dbReference type="ARBA" id="ARBA00000141"/>
    </source>
</evidence>
<keyword evidence="6" id="KW-0686">Riboflavin biosynthesis</keyword>
<gene>
    <name evidence="9" type="ORF">NONO_c51250</name>
</gene>
<dbReference type="Gene3D" id="3.40.50.10990">
    <property type="entry name" value="GTP cyclohydrolase II"/>
    <property type="match status" value="1"/>
</dbReference>
<dbReference type="PATRIC" id="fig|1415166.3.peg.5288"/>
<dbReference type="PANTHER" id="PTHR21327">
    <property type="entry name" value="GTP CYCLOHYDROLASE II-RELATED"/>
    <property type="match status" value="1"/>
</dbReference>
<dbReference type="GO" id="GO:0005829">
    <property type="term" value="C:cytosol"/>
    <property type="evidence" value="ECO:0007669"/>
    <property type="project" value="TreeGrafter"/>
</dbReference>
<dbReference type="eggNOG" id="COG0108">
    <property type="taxonomic scope" value="Bacteria"/>
</dbReference>
<protein>
    <recommendedName>
        <fullName evidence="5">3,4-dihydroxy-2-butanone-4-phosphate synthase</fullName>
        <ecNumber evidence="5">4.1.99.12</ecNumber>
    </recommendedName>
</protein>
<evidence type="ECO:0000256" key="3">
    <source>
        <dbReference type="ARBA" id="ARBA00004904"/>
    </source>
</evidence>
<dbReference type="InterPro" id="IPR000422">
    <property type="entry name" value="DHBP_synthase_RibB"/>
</dbReference>
<dbReference type="UniPathway" id="UPA00275">
    <property type="reaction ID" value="UER00399"/>
</dbReference>
<sequence length="371" mass="39355">MECISDDRLAVDRVARELRSSRPVLVIDDVGAVRQPAAVIVCAAASATTTTVAFMVRHTSGYLEVALPSSDCARLGLPLMSGVDPVGNDATRYTVTVDAAAGTGTGISAADRATTMRQLADGRSAAASFTRPGHVQPVGTGSADVRTHRDFAHAAVDLARIAEISPACGIGHLVSETRPVELADTIEARDFADRHRLAVVHIGDIVRWHSDRATFVAVGPPFETRTRHGAFIGTTYRLSGQSTEYVVLTLGAPRSAASTPVYVHDECLGQALSADACNCQENLTRAMIAIARVGHGVVVYTRQPTAGSPCAVHDFAPGTGPMQLEPIHRRLLCQLAINRIHAVQPVLRTCVACKDAHLDAANTTDRSWSTK</sequence>
<name>W5TLA5_9NOCA</name>
<dbReference type="Proteomes" id="UP000019150">
    <property type="component" value="Chromosome"/>
</dbReference>
<dbReference type="Pfam" id="PF00925">
    <property type="entry name" value="GTP_cyclohydro2"/>
    <property type="match status" value="1"/>
</dbReference>
<evidence type="ECO:0000313" key="9">
    <source>
        <dbReference type="EMBL" id="AHH19909.1"/>
    </source>
</evidence>
<dbReference type="Pfam" id="PF00926">
    <property type="entry name" value="DHBP_synthase"/>
    <property type="match status" value="1"/>
</dbReference>
<dbReference type="EC" id="4.1.99.12" evidence="5"/>